<dbReference type="GO" id="GO:0004820">
    <property type="term" value="F:glycine-tRNA ligase activity"/>
    <property type="evidence" value="ECO:0007669"/>
    <property type="project" value="UniProtKB-EC"/>
</dbReference>
<accession>A0A383A995</accession>
<dbReference type="InterPro" id="IPR006194">
    <property type="entry name" value="Gly-tRNA-synth_heterodimer"/>
</dbReference>
<gene>
    <name evidence="9" type="ORF">METZ01_LOCUS457290</name>
</gene>
<keyword evidence="5" id="KW-0067">ATP-binding</keyword>
<evidence type="ECO:0000256" key="3">
    <source>
        <dbReference type="ARBA" id="ARBA00022598"/>
    </source>
</evidence>
<evidence type="ECO:0000256" key="1">
    <source>
        <dbReference type="ARBA" id="ARBA00008226"/>
    </source>
</evidence>
<dbReference type="GO" id="GO:0006426">
    <property type="term" value="P:glycyl-tRNA aminoacylation"/>
    <property type="evidence" value="ECO:0007669"/>
    <property type="project" value="InterPro"/>
</dbReference>
<comment type="catalytic activity">
    <reaction evidence="8">
        <text>tRNA(Gly) + glycine + ATP = glycyl-tRNA(Gly) + AMP + diphosphate</text>
        <dbReference type="Rhea" id="RHEA:16013"/>
        <dbReference type="Rhea" id="RHEA-COMP:9664"/>
        <dbReference type="Rhea" id="RHEA-COMP:9683"/>
        <dbReference type="ChEBI" id="CHEBI:30616"/>
        <dbReference type="ChEBI" id="CHEBI:33019"/>
        <dbReference type="ChEBI" id="CHEBI:57305"/>
        <dbReference type="ChEBI" id="CHEBI:78442"/>
        <dbReference type="ChEBI" id="CHEBI:78522"/>
        <dbReference type="ChEBI" id="CHEBI:456215"/>
        <dbReference type="EC" id="6.1.1.14"/>
    </reaction>
</comment>
<dbReference type="PANTHER" id="PTHR30075:SF2">
    <property type="entry name" value="GLYCINE--TRNA LIGASE, CHLOROPLASTIC_MITOCHONDRIAL 2"/>
    <property type="match status" value="1"/>
</dbReference>
<evidence type="ECO:0000256" key="5">
    <source>
        <dbReference type="ARBA" id="ARBA00022840"/>
    </source>
</evidence>
<keyword evidence="7" id="KW-0030">Aminoacyl-tRNA synthetase</keyword>
<dbReference type="PANTHER" id="PTHR30075">
    <property type="entry name" value="GLYCYL-TRNA SYNTHETASE"/>
    <property type="match status" value="1"/>
</dbReference>
<evidence type="ECO:0000256" key="2">
    <source>
        <dbReference type="ARBA" id="ARBA00012829"/>
    </source>
</evidence>
<comment type="similarity">
    <text evidence="1">Belongs to the class-II aminoacyl-tRNA synthetase family.</text>
</comment>
<dbReference type="AlphaFoldDB" id="A0A383A995"/>
<evidence type="ECO:0000256" key="4">
    <source>
        <dbReference type="ARBA" id="ARBA00022741"/>
    </source>
</evidence>
<keyword evidence="6" id="KW-0648">Protein biosynthesis</keyword>
<reference evidence="9" key="1">
    <citation type="submission" date="2018-05" db="EMBL/GenBank/DDBJ databases">
        <authorList>
            <person name="Lanie J.A."/>
            <person name="Ng W.-L."/>
            <person name="Kazmierczak K.M."/>
            <person name="Andrzejewski T.M."/>
            <person name="Davidsen T.M."/>
            <person name="Wayne K.J."/>
            <person name="Tettelin H."/>
            <person name="Glass J.I."/>
            <person name="Rusch D."/>
            <person name="Podicherti R."/>
            <person name="Tsui H.-C.T."/>
            <person name="Winkler M.E."/>
        </authorList>
    </citation>
    <scope>NUCLEOTIDE SEQUENCE</scope>
</reference>
<dbReference type="EMBL" id="UINC01190326">
    <property type="protein sequence ID" value="SVE04436.1"/>
    <property type="molecule type" value="Genomic_DNA"/>
</dbReference>
<dbReference type="EC" id="6.1.1.14" evidence="2"/>
<proteinExistence type="inferred from homology"/>
<evidence type="ECO:0000256" key="6">
    <source>
        <dbReference type="ARBA" id="ARBA00022917"/>
    </source>
</evidence>
<dbReference type="InterPro" id="IPR015944">
    <property type="entry name" value="Gly-tRNA-synth_bsu"/>
</dbReference>
<evidence type="ECO:0000256" key="7">
    <source>
        <dbReference type="ARBA" id="ARBA00023146"/>
    </source>
</evidence>
<feature type="non-terminal residue" evidence="9">
    <location>
        <position position="122"/>
    </location>
</feature>
<evidence type="ECO:0000313" key="9">
    <source>
        <dbReference type="EMBL" id="SVE04436.1"/>
    </source>
</evidence>
<dbReference type="GO" id="GO:0005829">
    <property type="term" value="C:cytosol"/>
    <property type="evidence" value="ECO:0007669"/>
    <property type="project" value="TreeGrafter"/>
</dbReference>
<name>A0A383A995_9ZZZZ</name>
<organism evidence="9">
    <name type="scientific">marine metagenome</name>
    <dbReference type="NCBI Taxonomy" id="408172"/>
    <lineage>
        <taxon>unclassified sequences</taxon>
        <taxon>metagenomes</taxon>
        <taxon>ecological metagenomes</taxon>
    </lineage>
</organism>
<dbReference type="Pfam" id="PF02092">
    <property type="entry name" value="tRNA_synt_2f"/>
    <property type="match status" value="1"/>
</dbReference>
<sequence length="122" mass="14247">MSELFIELLSEEIPYWLQKNIVEQFKKKIIDVIIENNLSLSNKINIDSHFTPLRLIFSCRNLIKKQKSSIKEIKGPPVNAPENAIMGFLKKVGVSKEKLEKKKINDQDYYFAKYEEIGKKSE</sequence>
<keyword evidence="3" id="KW-0436">Ligase</keyword>
<evidence type="ECO:0000256" key="8">
    <source>
        <dbReference type="ARBA" id="ARBA00047937"/>
    </source>
</evidence>
<dbReference type="GO" id="GO:0005524">
    <property type="term" value="F:ATP binding"/>
    <property type="evidence" value="ECO:0007669"/>
    <property type="project" value="UniProtKB-KW"/>
</dbReference>
<protein>
    <recommendedName>
        <fullName evidence="2">glycine--tRNA ligase</fullName>
        <ecNumber evidence="2">6.1.1.14</ecNumber>
    </recommendedName>
</protein>
<keyword evidence="4" id="KW-0547">Nucleotide-binding</keyword>